<keyword evidence="2" id="KW-1185">Reference proteome</keyword>
<dbReference type="Proteomes" id="UP001234297">
    <property type="component" value="Chromosome 3"/>
</dbReference>
<evidence type="ECO:0000313" key="1">
    <source>
        <dbReference type="EMBL" id="KAJ8635185.1"/>
    </source>
</evidence>
<protein>
    <submittedName>
        <fullName evidence="1">Uncharacterized protein</fullName>
    </submittedName>
</protein>
<name>A0ACC2LP76_PERAE</name>
<evidence type="ECO:0000313" key="2">
    <source>
        <dbReference type="Proteomes" id="UP001234297"/>
    </source>
</evidence>
<sequence>MWRVLALIVLPSPGNLAYFVGGISRPDSSYKLPIPVRVRLNDSRGDAELELKAEILLMRVLQEKLCHKELELEQLQAELATSVRGHDILRCENQRSQDAVSSLTHKMKDLELQILTPPCAEER</sequence>
<dbReference type="EMBL" id="CM056811">
    <property type="protein sequence ID" value="KAJ8635185.1"/>
    <property type="molecule type" value="Genomic_DNA"/>
</dbReference>
<gene>
    <name evidence="1" type="ORF">MRB53_009452</name>
</gene>
<accession>A0ACC2LP76</accession>
<organism evidence="1 2">
    <name type="scientific">Persea americana</name>
    <name type="common">Avocado</name>
    <dbReference type="NCBI Taxonomy" id="3435"/>
    <lineage>
        <taxon>Eukaryota</taxon>
        <taxon>Viridiplantae</taxon>
        <taxon>Streptophyta</taxon>
        <taxon>Embryophyta</taxon>
        <taxon>Tracheophyta</taxon>
        <taxon>Spermatophyta</taxon>
        <taxon>Magnoliopsida</taxon>
        <taxon>Magnoliidae</taxon>
        <taxon>Laurales</taxon>
        <taxon>Lauraceae</taxon>
        <taxon>Persea</taxon>
    </lineage>
</organism>
<proteinExistence type="predicted"/>
<reference evidence="1 2" key="1">
    <citation type="journal article" date="2022" name="Hortic Res">
        <title>A haplotype resolved chromosomal level avocado genome allows analysis of novel avocado genes.</title>
        <authorList>
            <person name="Nath O."/>
            <person name="Fletcher S.J."/>
            <person name="Hayward A."/>
            <person name="Shaw L.M."/>
            <person name="Masouleh A.K."/>
            <person name="Furtado A."/>
            <person name="Henry R.J."/>
            <person name="Mitter N."/>
        </authorList>
    </citation>
    <scope>NUCLEOTIDE SEQUENCE [LARGE SCALE GENOMIC DNA]</scope>
    <source>
        <strain evidence="2">cv. Hass</strain>
    </source>
</reference>
<comment type="caution">
    <text evidence="1">The sequence shown here is derived from an EMBL/GenBank/DDBJ whole genome shotgun (WGS) entry which is preliminary data.</text>
</comment>